<dbReference type="GO" id="GO:0008168">
    <property type="term" value="F:methyltransferase activity"/>
    <property type="evidence" value="ECO:0007669"/>
    <property type="project" value="InterPro"/>
</dbReference>
<feature type="compositionally biased region" description="Low complexity" evidence="1">
    <location>
        <begin position="61"/>
        <end position="85"/>
    </location>
</feature>
<feature type="region of interest" description="Disordered" evidence="1">
    <location>
        <begin position="61"/>
        <end position="93"/>
    </location>
</feature>
<evidence type="ECO:0000313" key="2">
    <source>
        <dbReference type="EMBL" id="KJE97000.1"/>
    </source>
</evidence>
<feature type="region of interest" description="Disordered" evidence="1">
    <location>
        <begin position="1"/>
        <end position="25"/>
    </location>
</feature>
<gene>
    <name evidence="2" type="ORF">CAOG_007488</name>
</gene>
<proteinExistence type="predicted"/>
<name>A0A0D2WVU0_CAPO3</name>
<dbReference type="RefSeq" id="XP_004343362.1">
    <property type="nucleotide sequence ID" value="XM_004343312.2"/>
</dbReference>
<dbReference type="PhylomeDB" id="A0A0D2WVU0"/>
<dbReference type="Proteomes" id="UP000008743">
    <property type="component" value="Unassembled WGS sequence"/>
</dbReference>
<dbReference type="SUPFAM" id="SSF53335">
    <property type="entry name" value="S-adenosyl-L-methionine-dependent methyltransferases"/>
    <property type="match status" value="1"/>
</dbReference>
<dbReference type="InParanoid" id="A0A0D2WVU0"/>
<dbReference type="AlphaFoldDB" id="A0A0D2WVU0"/>
<organism evidence="2 3">
    <name type="scientific">Capsaspora owczarzaki (strain ATCC 30864)</name>
    <dbReference type="NCBI Taxonomy" id="595528"/>
    <lineage>
        <taxon>Eukaryota</taxon>
        <taxon>Filasterea</taxon>
        <taxon>Capsaspora</taxon>
    </lineage>
</organism>
<reference evidence="3" key="1">
    <citation type="submission" date="2011-02" db="EMBL/GenBank/DDBJ databases">
        <title>The Genome Sequence of Capsaspora owczarzaki ATCC 30864.</title>
        <authorList>
            <person name="Russ C."/>
            <person name="Cuomo C."/>
            <person name="Burger G."/>
            <person name="Gray M.W."/>
            <person name="Holland P.W.H."/>
            <person name="King N."/>
            <person name="Lang F.B.F."/>
            <person name="Roger A.J."/>
            <person name="Ruiz-Trillo I."/>
            <person name="Young S.K."/>
            <person name="Zeng Q."/>
            <person name="Gargeya S."/>
            <person name="Alvarado L."/>
            <person name="Berlin A."/>
            <person name="Chapman S.B."/>
            <person name="Chen Z."/>
            <person name="Freedman E."/>
            <person name="Gellesch M."/>
            <person name="Goldberg J."/>
            <person name="Griggs A."/>
            <person name="Gujja S."/>
            <person name="Heilman E."/>
            <person name="Heiman D."/>
            <person name="Howarth C."/>
            <person name="Mehta T."/>
            <person name="Neiman D."/>
            <person name="Pearson M."/>
            <person name="Roberts A."/>
            <person name="Saif S."/>
            <person name="Shea T."/>
            <person name="Shenoy N."/>
            <person name="Sisk P."/>
            <person name="Stolte C."/>
            <person name="Sykes S."/>
            <person name="White J."/>
            <person name="Yandava C."/>
            <person name="Haas B."/>
            <person name="Nusbaum C."/>
            <person name="Birren B."/>
        </authorList>
    </citation>
    <scope>NUCLEOTIDE SEQUENCE</scope>
    <source>
        <strain evidence="3">ATCC 30864</strain>
    </source>
</reference>
<dbReference type="PANTHER" id="PTHR31009">
    <property type="entry name" value="S-ADENOSYL-L-METHIONINE:CARBOXYL METHYLTRANSFERASE FAMILY PROTEIN"/>
    <property type="match status" value="1"/>
</dbReference>
<accession>A0A0D2WVU0</accession>
<dbReference type="OrthoDB" id="1890922at2759"/>
<protein>
    <recommendedName>
        <fullName evidence="4">SAM dependent carboxyl methyltransferase</fullName>
    </recommendedName>
</protein>
<evidence type="ECO:0000313" key="3">
    <source>
        <dbReference type="Proteomes" id="UP000008743"/>
    </source>
</evidence>
<keyword evidence="3" id="KW-1185">Reference proteome</keyword>
<evidence type="ECO:0000256" key="1">
    <source>
        <dbReference type="SAM" id="MobiDB-lite"/>
    </source>
</evidence>
<evidence type="ECO:0008006" key="4">
    <source>
        <dbReference type="Google" id="ProtNLM"/>
    </source>
</evidence>
<dbReference type="Gene3D" id="3.40.50.150">
    <property type="entry name" value="Vaccinia Virus protein VP39"/>
    <property type="match status" value="1"/>
</dbReference>
<sequence length="517" mass="56696">MPDDTPIDNDRQHMRDASAAPPQAASLHGMSPLYANFSKAQLEVILNLIPLVQWALRRSTTAEATTTTTTTTMTTTSAAAPSETPGSLGTRATRDPLEARFPDEPIRIADYGSATGSNSAPVLLEILKTLQTVSAAQRGIDVDATAAQAPGVTTASTTTHTQSASSRALRQIELFSVDLPHTEWSSYFDLHETPLKHSGDSNNAGVAATTGAAVGSSLASMPTSPRYLLGCMGDFYEHATGRSFYLQCAPNDSVSFGFSSTAFHWLSKLPFQLTTHIVCSLASRDELERWKEHSASDWRQILEMRALELRLNASLVIAVPVGLASSDPSDYRVTGSYRGIFEKLKLVVDQMAADGRITEAERVGITFPAAQMVDIDRYSVFSHGDKTVQATTQASSSPEDFDEGFRSCFVGSVFHSARSSRQLRCDYSRCVRTPDPYYAQFARGEITREAYAFQLTQSIRTWSSGTVWKAFDKARTPENREAIVDELYSRLERVLVEHGNERDGDFLTLYLALQRIA</sequence>
<dbReference type="EMBL" id="KE346373">
    <property type="protein sequence ID" value="KJE97000.1"/>
    <property type="molecule type" value="Genomic_DNA"/>
</dbReference>
<dbReference type="InterPro" id="IPR005299">
    <property type="entry name" value="MeTrfase_7"/>
</dbReference>
<dbReference type="Pfam" id="PF03492">
    <property type="entry name" value="Methyltransf_7"/>
    <property type="match status" value="1"/>
</dbReference>
<dbReference type="InterPro" id="IPR029063">
    <property type="entry name" value="SAM-dependent_MTases_sf"/>
</dbReference>